<dbReference type="AlphaFoldDB" id="A0A2T3FSI9"/>
<keyword evidence="3" id="KW-0812">Transmembrane</keyword>
<dbReference type="InterPro" id="IPR042002">
    <property type="entry name" value="Sortase_C"/>
</dbReference>
<name>A0A2T3FSI9_9FIRM</name>
<evidence type="ECO:0000256" key="2">
    <source>
        <dbReference type="PIRSR" id="PIRSR605754-1"/>
    </source>
</evidence>
<comment type="caution">
    <text evidence="4">The sequence shown here is derived from an EMBL/GenBank/DDBJ whole genome shotgun (WGS) entry which is preliminary data.</text>
</comment>
<dbReference type="Pfam" id="PF04203">
    <property type="entry name" value="Sortase"/>
    <property type="match status" value="1"/>
</dbReference>
<feature type="transmembrane region" description="Helical" evidence="3">
    <location>
        <begin position="258"/>
        <end position="281"/>
    </location>
</feature>
<dbReference type="GO" id="GO:0016787">
    <property type="term" value="F:hydrolase activity"/>
    <property type="evidence" value="ECO:0007669"/>
    <property type="project" value="UniProtKB-KW"/>
</dbReference>
<accession>A0A2T3FSI9</accession>
<dbReference type="RefSeq" id="WP_107030452.1">
    <property type="nucleotide sequence ID" value="NZ_CAKMUM010000009.1"/>
</dbReference>
<reference evidence="4 5" key="1">
    <citation type="journal article" date="2019" name="Int. J. Syst. Evol. Microbiol.">
        <title>Faecalibacillus intestinalis gen. nov., sp. nov. and Faecalibacillus faecis sp. nov., isolated from human faeces.</title>
        <authorList>
            <person name="Seo B."/>
            <person name="Jeon K."/>
            <person name="Baek I."/>
            <person name="Lee Y.M."/>
            <person name="Baek K."/>
            <person name="Ko G."/>
        </authorList>
    </citation>
    <scope>NUCLEOTIDE SEQUENCE [LARGE SCALE GENOMIC DNA]</scope>
    <source>
        <strain evidence="4 5">SNUG30099</strain>
    </source>
</reference>
<evidence type="ECO:0000256" key="3">
    <source>
        <dbReference type="SAM" id="Phobius"/>
    </source>
</evidence>
<dbReference type="NCBIfam" id="NF033745">
    <property type="entry name" value="class_C_sortase"/>
    <property type="match status" value="1"/>
</dbReference>
<keyword evidence="1" id="KW-0378">Hydrolase</keyword>
<feature type="active site" description="Proton donor/acceptor" evidence="2">
    <location>
        <position position="151"/>
    </location>
</feature>
<evidence type="ECO:0000256" key="1">
    <source>
        <dbReference type="ARBA" id="ARBA00022801"/>
    </source>
</evidence>
<dbReference type="EMBL" id="PYLQ01000021">
    <property type="protein sequence ID" value="PST38229.1"/>
    <property type="molecule type" value="Genomic_DNA"/>
</dbReference>
<feature type="active site" description="Acyl-thioester intermediate" evidence="2">
    <location>
        <position position="218"/>
    </location>
</feature>
<dbReference type="CDD" id="cd05827">
    <property type="entry name" value="Sortase_C"/>
    <property type="match status" value="1"/>
</dbReference>
<dbReference type="NCBIfam" id="TIGR01076">
    <property type="entry name" value="sortase_fam"/>
    <property type="match status" value="1"/>
</dbReference>
<gene>
    <name evidence="4" type="ORF">C7U54_11965</name>
</gene>
<protein>
    <submittedName>
        <fullName evidence="4">Class C sortase</fullName>
    </submittedName>
</protein>
<dbReference type="InterPro" id="IPR005754">
    <property type="entry name" value="Sortase"/>
</dbReference>
<evidence type="ECO:0000313" key="4">
    <source>
        <dbReference type="EMBL" id="PST38229.1"/>
    </source>
</evidence>
<dbReference type="InterPro" id="IPR023365">
    <property type="entry name" value="Sortase_dom-sf"/>
</dbReference>
<sequence>MKKRLPSILVGLLFLVGLGIMIYPTVSNQWNTYRQNKLISNYEKIVDDMSDEDFSQEWQNAQAFNETISGNNVFADVFGEKSKDSENSEYNRVLNMNNDGIMGYISIPEINIKLAIYHGTSDDVLQTGVGHINGSKLPIGGESTHCVLAAHRGLPSAELFTDIDQLQTGDKFYLHILDKVLAYEVDQILPMVDKDDHQTLQNALSITEGQDYVSLFTCTPYGVNSHRLIVRGHRVEYNGEEDVKQSVGDRMLESIKNYYMLILVLGLSITILVIIIMRYVFNKKK</sequence>
<organism evidence="4 5">
    <name type="scientific">Faecalibacillus intestinalis</name>
    <dbReference type="NCBI Taxonomy" id="1982626"/>
    <lineage>
        <taxon>Bacteria</taxon>
        <taxon>Bacillati</taxon>
        <taxon>Bacillota</taxon>
        <taxon>Erysipelotrichia</taxon>
        <taxon>Erysipelotrichales</taxon>
        <taxon>Coprobacillaceae</taxon>
        <taxon>Faecalibacillus</taxon>
    </lineage>
</organism>
<evidence type="ECO:0000313" key="5">
    <source>
        <dbReference type="Proteomes" id="UP000240974"/>
    </source>
</evidence>
<keyword evidence="3" id="KW-1133">Transmembrane helix</keyword>
<dbReference type="Proteomes" id="UP000240974">
    <property type="component" value="Unassembled WGS sequence"/>
</dbReference>
<dbReference type="SUPFAM" id="SSF63817">
    <property type="entry name" value="Sortase"/>
    <property type="match status" value="1"/>
</dbReference>
<keyword evidence="5" id="KW-1185">Reference proteome</keyword>
<dbReference type="Gene3D" id="2.40.260.10">
    <property type="entry name" value="Sortase"/>
    <property type="match status" value="1"/>
</dbReference>
<keyword evidence="3" id="KW-0472">Membrane</keyword>
<proteinExistence type="predicted"/>